<name>A0A7J6V2F7_THATH</name>
<feature type="region of interest" description="Disordered" evidence="1">
    <location>
        <begin position="1"/>
        <end position="41"/>
    </location>
</feature>
<dbReference type="Pfam" id="PF06991">
    <property type="entry name" value="MFAP1"/>
    <property type="match status" value="1"/>
</dbReference>
<feature type="domain" description="Micro-fibrillar-associated protein 1 C-terminal" evidence="2">
    <location>
        <begin position="151"/>
        <end position="349"/>
    </location>
</feature>
<dbReference type="AlphaFoldDB" id="A0A7J6V2F7"/>
<dbReference type="PANTHER" id="PTHR15327">
    <property type="entry name" value="MICROFIBRIL-ASSOCIATED PROTEIN"/>
    <property type="match status" value="1"/>
</dbReference>
<accession>A0A7J6V2F7</accession>
<evidence type="ECO:0000259" key="2">
    <source>
        <dbReference type="Pfam" id="PF06991"/>
    </source>
</evidence>
<feature type="compositionally biased region" description="Basic and acidic residues" evidence="1">
    <location>
        <begin position="53"/>
        <end position="71"/>
    </location>
</feature>
<dbReference type="Proteomes" id="UP000554482">
    <property type="component" value="Unassembled WGS sequence"/>
</dbReference>
<dbReference type="OrthoDB" id="2009249at2759"/>
<reference evidence="3 4" key="1">
    <citation type="submission" date="2020-06" db="EMBL/GenBank/DDBJ databases">
        <title>Transcriptomic and genomic resources for Thalictrum thalictroides and T. hernandezii: Facilitating candidate gene discovery in an emerging model plant lineage.</title>
        <authorList>
            <person name="Arias T."/>
            <person name="Riano-Pachon D.M."/>
            <person name="Di Stilio V.S."/>
        </authorList>
    </citation>
    <scope>NUCLEOTIDE SEQUENCE [LARGE SCALE GENOMIC DNA]</scope>
    <source>
        <strain evidence="4">cv. WT478/WT964</strain>
        <tissue evidence="3">Leaves</tissue>
    </source>
</reference>
<sequence>MRRYWPGKLPVWAVTGDRTTDEDDEKEEQQQTTRKRKFIGGDDSRLRRLAEARADEKKKKNNDVRSFHRAEILSTTSPEVQPIVDDDDDGEVDDEEDVLKEKRNKLREKILRFQRQQEENERVPSFFEEEEDESEYDTTDFEVDSDLVMLQKKPVYVPKSEWDTIADRERIEAKVRALQSMMENRAEARRCETKQILLSFIQQEEDTTLCHHNNDLLDTIIVDYDFNGKEEEQEEYEAWKIRETLRMRRDKVAATLDRYTEEHMEELAKEKPMSPNPLRRKSKQKWRFMQKYYHKGAFFQSYTDDPSVAGAGTDDIYTRDFSAPTGDDKMNRTLLPKIMQVKHFGRIGRIICCCFDIHQITKPNIGPKSNIVPAKIGLQK</sequence>
<keyword evidence="4" id="KW-1185">Reference proteome</keyword>
<organism evidence="3 4">
    <name type="scientific">Thalictrum thalictroides</name>
    <name type="common">Rue-anemone</name>
    <name type="synonym">Anemone thalictroides</name>
    <dbReference type="NCBI Taxonomy" id="46969"/>
    <lineage>
        <taxon>Eukaryota</taxon>
        <taxon>Viridiplantae</taxon>
        <taxon>Streptophyta</taxon>
        <taxon>Embryophyta</taxon>
        <taxon>Tracheophyta</taxon>
        <taxon>Spermatophyta</taxon>
        <taxon>Magnoliopsida</taxon>
        <taxon>Ranunculales</taxon>
        <taxon>Ranunculaceae</taxon>
        <taxon>Thalictroideae</taxon>
        <taxon>Thalictrum</taxon>
    </lineage>
</organism>
<gene>
    <name evidence="3" type="ORF">FRX31_031417</name>
</gene>
<protein>
    <submittedName>
        <fullName evidence="3">Microfibrillar-associated protein</fullName>
    </submittedName>
</protein>
<evidence type="ECO:0000256" key="1">
    <source>
        <dbReference type="SAM" id="MobiDB-lite"/>
    </source>
</evidence>
<feature type="compositionally biased region" description="Acidic residues" evidence="1">
    <location>
        <begin position="84"/>
        <end position="94"/>
    </location>
</feature>
<dbReference type="InterPro" id="IPR033194">
    <property type="entry name" value="MFAP1"/>
</dbReference>
<proteinExistence type="predicted"/>
<evidence type="ECO:0000313" key="4">
    <source>
        <dbReference type="Proteomes" id="UP000554482"/>
    </source>
</evidence>
<comment type="caution">
    <text evidence="3">The sequence shown here is derived from an EMBL/GenBank/DDBJ whole genome shotgun (WGS) entry which is preliminary data.</text>
</comment>
<dbReference type="InterPro" id="IPR009730">
    <property type="entry name" value="MFAP1_C"/>
</dbReference>
<feature type="region of interest" description="Disordered" evidence="1">
    <location>
        <begin position="53"/>
        <end position="94"/>
    </location>
</feature>
<evidence type="ECO:0000313" key="3">
    <source>
        <dbReference type="EMBL" id="KAF5178997.1"/>
    </source>
</evidence>
<dbReference type="EMBL" id="JABWDY010039336">
    <property type="protein sequence ID" value="KAF5178997.1"/>
    <property type="molecule type" value="Genomic_DNA"/>
</dbReference>